<dbReference type="InterPro" id="IPR032675">
    <property type="entry name" value="LRR_dom_sf"/>
</dbReference>
<keyword evidence="2" id="KW-1185">Reference proteome</keyword>
<proteinExistence type="predicted"/>
<dbReference type="Gene3D" id="3.80.10.10">
    <property type="entry name" value="Ribonuclease Inhibitor"/>
    <property type="match status" value="1"/>
</dbReference>
<organism evidence="1 2">
    <name type="scientific">Ravibacter arvi</name>
    <dbReference type="NCBI Taxonomy" id="2051041"/>
    <lineage>
        <taxon>Bacteria</taxon>
        <taxon>Pseudomonadati</taxon>
        <taxon>Bacteroidota</taxon>
        <taxon>Cytophagia</taxon>
        <taxon>Cytophagales</taxon>
        <taxon>Spirosomataceae</taxon>
        <taxon>Ravibacter</taxon>
    </lineage>
</organism>
<accession>A0ABP8MBK0</accession>
<name>A0ABP8MBK0_9BACT</name>
<evidence type="ECO:0000313" key="1">
    <source>
        <dbReference type="EMBL" id="GAA4446652.1"/>
    </source>
</evidence>
<sequence length="310" mass="34933">MILKQLIEIYYFKINMEKITQSYIMAFILMCASWGCKKADPERNPNDQVISIPDPVFEKALAAYDSDKTINGRVLYDDIKDVETLFISAGVQNPFGGTRDTTMSADDLTGIEYFTNLKSLTVETSKLSSLDLTQNKNLEYLDCSGYYKSEVYYRSLKELKLSASNKLKTLVCDYTWLEELSLEGFPNLERLSFMTSEKLMNVKVNKNPNLINLTGNMLAPPMDLSHNTKLQYLSGMVKIEQQTFKGKPDLLVVGVTAPDGVEELIFCENPKIKTLSVASNTLARVTIPAGIKNENVDIKSLIEPIINRCR</sequence>
<evidence type="ECO:0000313" key="2">
    <source>
        <dbReference type="Proteomes" id="UP001501508"/>
    </source>
</evidence>
<comment type="caution">
    <text evidence="1">The sequence shown here is derived from an EMBL/GenBank/DDBJ whole genome shotgun (WGS) entry which is preliminary data.</text>
</comment>
<evidence type="ECO:0008006" key="3">
    <source>
        <dbReference type="Google" id="ProtNLM"/>
    </source>
</evidence>
<reference evidence="2" key="1">
    <citation type="journal article" date="2019" name="Int. J. Syst. Evol. Microbiol.">
        <title>The Global Catalogue of Microorganisms (GCM) 10K type strain sequencing project: providing services to taxonomists for standard genome sequencing and annotation.</title>
        <authorList>
            <consortium name="The Broad Institute Genomics Platform"/>
            <consortium name="The Broad Institute Genome Sequencing Center for Infectious Disease"/>
            <person name="Wu L."/>
            <person name="Ma J."/>
        </authorList>
    </citation>
    <scope>NUCLEOTIDE SEQUENCE [LARGE SCALE GENOMIC DNA]</scope>
    <source>
        <strain evidence="2">JCM 31920</strain>
    </source>
</reference>
<dbReference type="Proteomes" id="UP001501508">
    <property type="component" value="Unassembled WGS sequence"/>
</dbReference>
<dbReference type="EMBL" id="BAABEY010000036">
    <property type="protein sequence ID" value="GAA4446652.1"/>
    <property type="molecule type" value="Genomic_DNA"/>
</dbReference>
<gene>
    <name evidence="1" type="ORF">GCM10023091_40160</name>
</gene>
<dbReference type="SUPFAM" id="SSF52047">
    <property type="entry name" value="RNI-like"/>
    <property type="match status" value="1"/>
</dbReference>
<protein>
    <recommendedName>
        <fullName evidence="3">Leucine rich repeat (LRR) protein</fullName>
    </recommendedName>
</protein>